<feature type="region of interest" description="Disordered" evidence="1">
    <location>
        <begin position="149"/>
        <end position="177"/>
    </location>
</feature>
<proteinExistence type="predicted"/>
<dbReference type="EMBL" id="RWJN01000164">
    <property type="protein sequence ID" value="TCD65781.1"/>
    <property type="molecule type" value="Genomic_DNA"/>
</dbReference>
<gene>
    <name evidence="3" type="ORF">EIP91_002220</name>
</gene>
<dbReference type="AlphaFoldDB" id="A0A4R0RCN0"/>
<protein>
    <submittedName>
        <fullName evidence="3">Uncharacterized protein</fullName>
    </submittedName>
</protein>
<reference evidence="3 4" key="1">
    <citation type="submission" date="2018-11" db="EMBL/GenBank/DDBJ databases">
        <title>Genome assembly of Steccherinum ochraceum LE-BIN_3174, the white-rot fungus of the Steccherinaceae family (The Residual Polyporoid clade, Polyporales, Basidiomycota).</title>
        <authorList>
            <person name="Fedorova T.V."/>
            <person name="Glazunova O.A."/>
            <person name="Landesman E.O."/>
            <person name="Moiseenko K.V."/>
            <person name="Psurtseva N.V."/>
            <person name="Savinova O.S."/>
            <person name="Shakhova N.V."/>
            <person name="Tyazhelova T.V."/>
            <person name="Vasina D.V."/>
        </authorList>
    </citation>
    <scope>NUCLEOTIDE SEQUENCE [LARGE SCALE GENOMIC DNA]</scope>
    <source>
        <strain evidence="3 4">LE-BIN_3174</strain>
    </source>
</reference>
<feature type="chain" id="PRO_5020227418" evidence="2">
    <location>
        <begin position="18"/>
        <end position="213"/>
    </location>
</feature>
<evidence type="ECO:0000256" key="1">
    <source>
        <dbReference type="SAM" id="MobiDB-lite"/>
    </source>
</evidence>
<dbReference type="Proteomes" id="UP000292702">
    <property type="component" value="Unassembled WGS sequence"/>
</dbReference>
<sequence>MLTSFTIFAVAVVVASATNIDNCDFTTSCSPSSCEPCTDTAPDPSPIPFPYVMRPSEYADDVDFDEDRYEEAHLPDLPFEYHHPTDSSYPTDFFPWKGWFKTPEYFFPDPVLDEEAEPEEEEEPAAIPIPSHSPTPILILNSELGDRQIVTDGPQESSSAAEDIVEDGEADTRHGIVDEFNEWVRVARLSPGPYAGSYMSEVEGDDSEDAGNY</sequence>
<keyword evidence="4" id="KW-1185">Reference proteome</keyword>
<name>A0A4R0RCN0_9APHY</name>
<feature type="region of interest" description="Disordered" evidence="1">
    <location>
        <begin position="191"/>
        <end position="213"/>
    </location>
</feature>
<feature type="compositionally biased region" description="Acidic residues" evidence="1">
    <location>
        <begin position="202"/>
        <end position="213"/>
    </location>
</feature>
<keyword evidence="2" id="KW-0732">Signal</keyword>
<organism evidence="3 4">
    <name type="scientific">Steccherinum ochraceum</name>
    <dbReference type="NCBI Taxonomy" id="92696"/>
    <lineage>
        <taxon>Eukaryota</taxon>
        <taxon>Fungi</taxon>
        <taxon>Dikarya</taxon>
        <taxon>Basidiomycota</taxon>
        <taxon>Agaricomycotina</taxon>
        <taxon>Agaricomycetes</taxon>
        <taxon>Polyporales</taxon>
        <taxon>Steccherinaceae</taxon>
        <taxon>Steccherinum</taxon>
    </lineage>
</organism>
<accession>A0A4R0RCN0</accession>
<evidence type="ECO:0000256" key="2">
    <source>
        <dbReference type="SAM" id="SignalP"/>
    </source>
</evidence>
<comment type="caution">
    <text evidence="3">The sequence shown here is derived from an EMBL/GenBank/DDBJ whole genome shotgun (WGS) entry which is preliminary data.</text>
</comment>
<dbReference type="OrthoDB" id="10638167at2759"/>
<evidence type="ECO:0000313" key="3">
    <source>
        <dbReference type="EMBL" id="TCD65781.1"/>
    </source>
</evidence>
<feature type="signal peptide" evidence="2">
    <location>
        <begin position="1"/>
        <end position="17"/>
    </location>
</feature>
<evidence type="ECO:0000313" key="4">
    <source>
        <dbReference type="Proteomes" id="UP000292702"/>
    </source>
</evidence>
<feature type="region of interest" description="Disordered" evidence="1">
    <location>
        <begin position="114"/>
        <end position="136"/>
    </location>
</feature>
<feature type="compositionally biased region" description="Acidic residues" evidence="1">
    <location>
        <begin position="114"/>
        <end position="124"/>
    </location>
</feature>